<reference evidence="7" key="3">
    <citation type="submission" date="2016-10" db="EMBL/GenBank/DDBJ databases">
        <authorList>
            <person name="Varghese N."/>
            <person name="Submissions S."/>
        </authorList>
    </citation>
    <scope>NUCLEOTIDE SEQUENCE [LARGE SCALE GENOMIC DNA]</scope>
    <source>
        <strain evidence="7">LMG 15572</strain>
    </source>
</reference>
<dbReference type="GeneID" id="57920898"/>
<protein>
    <recommendedName>
        <fullName evidence="9">DUF3021 domain-containing protein</fullName>
    </recommendedName>
</protein>
<dbReference type="EMBL" id="CCBC010000009">
    <property type="protein sequence ID" value="CDO16870.1"/>
    <property type="molecule type" value="Genomic_DNA"/>
</dbReference>
<evidence type="ECO:0008006" key="9">
    <source>
        <dbReference type="Google" id="ProtNLM"/>
    </source>
</evidence>
<evidence type="ECO:0000313" key="2">
    <source>
        <dbReference type="EMBL" id="CDO16870.1"/>
    </source>
</evidence>
<dbReference type="EMBL" id="LS483409">
    <property type="protein sequence ID" value="SQG80582.1"/>
    <property type="molecule type" value="Genomic_DNA"/>
</dbReference>
<evidence type="ECO:0000313" key="3">
    <source>
        <dbReference type="EMBL" id="MBE6164258.1"/>
    </source>
</evidence>
<evidence type="ECO:0000313" key="4">
    <source>
        <dbReference type="EMBL" id="SFU72039.1"/>
    </source>
</evidence>
<evidence type="ECO:0000313" key="7">
    <source>
        <dbReference type="Proteomes" id="UP000183629"/>
    </source>
</evidence>
<reference evidence="2 6" key="1">
    <citation type="submission" date="2014-02" db="EMBL/GenBank/DDBJ databases">
        <authorList>
            <person name="Manrique M."/>
        </authorList>
    </citation>
    <scope>NUCLEOTIDE SEQUENCE [LARGE SCALE GENOMIC DNA]</scope>
    <source>
        <strain evidence="2 6">LMG17956</strain>
    </source>
</reference>
<accession>A0A060RJ82</accession>
<dbReference type="AlphaFoldDB" id="A0A060RJ82"/>
<name>A0A060RJ82_9STRE</name>
<feature type="transmembrane region" description="Helical" evidence="1">
    <location>
        <begin position="96"/>
        <end position="114"/>
    </location>
</feature>
<dbReference type="EMBL" id="FPBN01000005">
    <property type="protein sequence ID" value="SFU72039.1"/>
    <property type="molecule type" value="Genomic_DNA"/>
</dbReference>
<dbReference type="Proteomes" id="UP000027584">
    <property type="component" value="Unassembled WGS sequence"/>
</dbReference>
<evidence type="ECO:0000313" key="5">
    <source>
        <dbReference type="EMBL" id="SQG80582.1"/>
    </source>
</evidence>
<keyword evidence="1" id="KW-1133">Transmembrane helix</keyword>
<reference evidence="4" key="4">
    <citation type="submission" date="2016-10" db="EMBL/GenBank/DDBJ databases">
        <authorList>
            <person name="de Groot N.N."/>
        </authorList>
    </citation>
    <scope>NUCLEOTIDE SEQUENCE [LARGE SCALE GENOMIC DNA]</scope>
    <source>
        <strain evidence="4">LMG 15572</strain>
    </source>
</reference>
<keyword evidence="7" id="KW-1185">Reference proteome</keyword>
<dbReference type="Proteomes" id="UP000249013">
    <property type="component" value="Chromosome 1"/>
</dbReference>
<feature type="transmembrane region" description="Helical" evidence="1">
    <location>
        <begin position="7"/>
        <end position="25"/>
    </location>
</feature>
<organism evidence="2 6">
    <name type="scientific">Streptococcus gallolyticus</name>
    <dbReference type="NCBI Taxonomy" id="315405"/>
    <lineage>
        <taxon>Bacteria</taxon>
        <taxon>Bacillati</taxon>
        <taxon>Bacillota</taxon>
        <taxon>Bacilli</taxon>
        <taxon>Lactobacillales</taxon>
        <taxon>Streptococcaceae</taxon>
        <taxon>Streptococcus</taxon>
    </lineage>
</organism>
<evidence type="ECO:0000313" key="6">
    <source>
        <dbReference type="Proteomes" id="UP000027584"/>
    </source>
</evidence>
<evidence type="ECO:0000256" key="1">
    <source>
        <dbReference type="SAM" id="Phobius"/>
    </source>
</evidence>
<keyword evidence="1" id="KW-0472">Membrane</keyword>
<gene>
    <name evidence="2" type="ORF">BN963_SGAL_00048</name>
    <name evidence="3" type="ORF">E7156_02905</name>
    <name evidence="5" type="ORF">NCTC13773_02415</name>
    <name evidence="4" type="ORF">SAMN05660328_10521</name>
</gene>
<dbReference type="RefSeq" id="WP_009855126.1">
    <property type="nucleotide sequence ID" value="NZ_CP054015.1"/>
</dbReference>
<sequence length="132" mass="15016">MSKVLRKIAIIICVGAIYNLYFAILNGSDRLIFNFISFLIIAYIELVILDALFYTSLIFQRNGYLQIITIFLLSSVCEILYAEINGADLRASIDLVILGIPLTVFGLVAWKCYLTKVNNLLIRKKNSFKEQL</sequence>
<reference evidence="5 8" key="5">
    <citation type="submission" date="2018-06" db="EMBL/GenBank/DDBJ databases">
        <authorList>
            <consortium name="Pathogen Informatics"/>
            <person name="Doyle S."/>
        </authorList>
    </citation>
    <scope>NUCLEOTIDE SEQUENCE [LARGE SCALE GENOMIC DNA]</scope>
    <source>
        <strain evidence="5 8">NCTC13773</strain>
    </source>
</reference>
<dbReference type="Proteomes" id="UP000183629">
    <property type="component" value="Unassembled WGS sequence"/>
</dbReference>
<evidence type="ECO:0000313" key="8">
    <source>
        <dbReference type="Proteomes" id="UP000249013"/>
    </source>
</evidence>
<keyword evidence="1" id="KW-0812">Transmembrane</keyword>
<reference evidence="3" key="6">
    <citation type="submission" date="2019-04" db="EMBL/GenBank/DDBJ databases">
        <title>Evolution of Biomass-Degrading Anaerobic Consortia Revealed by Metagenomics.</title>
        <authorList>
            <person name="Peng X."/>
        </authorList>
    </citation>
    <scope>NUCLEOTIDE SEQUENCE</scope>
    <source>
        <strain evidence="3">SIG195</strain>
    </source>
</reference>
<dbReference type="EMBL" id="SVAF01000005">
    <property type="protein sequence ID" value="MBE6164258.1"/>
    <property type="molecule type" value="Genomic_DNA"/>
</dbReference>
<proteinExistence type="predicted"/>
<feature type="transmembrane region" description="Helical" evidence="1">
    <location>
        <begin position="31"/>
        <end position="52"/>
    </location>
</feature>
<dbReference type="Proteomes" id="UP000700800">
    <property type="component" value="Unassembled WGS sequence"/>
</dbReference>
<feature type="transmembrane region" description="Helical" evidence="1">
    <location>
        <begin position="64"/>
        <end position="84"/>
    </location>
</feature>
<reference evidence="2 6" key="2">
    <citation type="submission" date="2014-05" db="EMBL/GenBank/DDBJ databases">
        <title>Genome sequence of Streptococcus gallolyticus.</title>
        <authorList>
            <person name="Del Campo R."/>
        </authorList>
    </citation>
    <scope>NUCLEOTIDE SEQUENCE [LARGE SCALE GENOMIC DNA]</scope>
    <source>
        <strain evidence="2 6">LMG17956</strain>
    </source>
</reference>